<dbReference type="Proteomes" id="UP000007110">
    <property type="component" value="Unassembled WGS sequence"/>
</dbReference>
<reference evidence="7" key="1">
    <citation type="submission" date="2015-02" db="EMBL/GenBank/DDBJ databases">
        <title>Genome sequencing for Strongylocentrotus purpuratus.</title>
        <authorList>
            <person name="Murali S."/>
            <person name="Liu Y."/>
            <person name="Vee V."/>
            <person name="English A."/>
            <person name="Wang M."/>
            <person name="Skinner E."/>
            <person name="Han Y."/>
            <person name="Muzny D.M."/>
            <person name="Worley K.C."/>
            <person name="Gibbs R.A."/>
        </authorList>
    </citation>
    <scope>NUCLEOTIDE SEQUENCE</scope>
</reference>
<feature type="signal peptide" evidence="4">
    <location>
        <begin position="1"/>
        <end position="21"/>
    </location>
</feature>
<evidence type="ECO:0000259" key="5">
    <source>
        <dbReference type="Pfam" id="PF00135"/>
    </source>
</evidence>
<dbReference type="OMA" id="HANEYHY"/>
<dbReference type="AlphaFoldDB" id="A0A7M7MX91"/>
<dbReference type="GeneID" id="581909"/>
<feature type="chain" id="PRO_5029936887" description="Carboxylic ester hydrolase" evidence="4">
    <location>
        <begin position="22"/>
        <end position="608"/>
    </location>
</feature>
<dbReference type="RefSeq" id="XP_030828045.1">
    <property type="nucleotide sequence ID" value="XM_030972185.1"/>
</dbReference>
<dbReference type="InParanoid" id="A0A7M7MX91"/>
<dbReference type="InterPro" id="IPR002018">
    <property type="entry name" value="CarbesteraseB"/>
</dbReference>
<accession>A0A7M7MX91</accession>
<dbReference type="Gene3D" id="3.40.50.1820">
    <property type="entry name" value="alpha/beta hydrolase"/>
    <property type="match status" value="1"/>
</dbReference>
<comment type="similarity">
    <text evidence="1 4">Belongs to the type-B carboxylesterase/lipase family.</text>
</comment>
<dbReference type="InterPro" id="IPR050654">
    <property type="entry name" value="AChE-related_enzymes"/>
</dbReference>
<evidence type="ECO:0000256" key="3">
    <source>
        <dbReference type="ARBA" id="ARBA00022801"/>
    </source>
</evidence>
<dbReference type="OrthoDB" id="3200163at2759"/>
<dbReference type="GO" id="GO:0052689">
    <property type="term" value="F:carboxylic ester hydrolase activity"/>
    <property type="evidence" value="ECO:0007669"/>
    <property type="project" value="UniProtKB-KW"/>
</dbReference>
<evidence type="ECO:0000313" key="6">
    <source>
        <dbReference type="EnsemblMetazoa" id="XP_030828045"/>
    </source>
</evidence>
<dbReference type="SUPFAM" id="SSF53474">
    <property type="entry name" value="alpha/beta-Hydrolases"/>
    <property type="match status" value="1"/>
</dbReference>
<dbReference type="KEGG" id="spu:581909"/>
<proteinExistence type="inferred from homology"/>
<protein>
    <recommendedName>
        <fullName evidence="4">Carboxylic ester hydrolase</fullName>
        <ecNumber evidence="4">3.1.1.-</ecNumber>
    </recommendedName>
</protein>
<dbReference type="EnsemblMetazoa" id="XM_030972185">
    <property type="protein sequence ID" value="XP_030828045"/>
    <property type="gene ID" value="LOC581909"/>
</dbReference>
<organism evidence="6 7">
    <name type="scientific">Strongylocentrotus purpuratus</name>
    <name type="common">Purple sea urchin</name>
    <dbReference type="NCBI Taxonomy" id="7668"/>
    <lineage>
        <taxon>Eukaryota</taxon>
        <taxon>Metazoa</taxon>
        <taxon>Echinodermata</taxon>
        <taxon>Eleutherozoa</taxon>
        <taxon>Echinozoa</taxon>
        <taxon>Echinoidea</taxon>
        <taxon>Euechinoidea</taxon>
        <taxon>Echinacea</taxon>
        <taxon>Camarodonta</taxon>
        <taxon>Echinidea</taxon>
        <taxon>Strongylocentrotidae</taxon>
        <taxon>Strongylocentrotus</taxon>
    </lineage>
</organism>
<reference evidence="6" key="2">
    <citation type="submission" date="2021-01" db="UniProtKB">
        <authorList>
            <consortium name="EnsemblMetazoa"/>
        </authorList>
    </citation>
    <scope>IDENTIFICATION</scope>
</reference>
<dbReference type="PANTHER" id="PTHR43918:SF4">
    <property type="entry name" value="CARBOXYLIC ESTER HYDROLASE"/>
    <property type="match status" value="1"/>
</dbReference>
<keyword evidence="7" id="KW-1185">Reference proteome</keyword>
<name>A0A7M7MX91_STRPU</name>
<evidence type="ECO:0000256" key="4">
    <source>
        <dbReference type="RuleBase" id="RU361235"/>
    </source>
</evidence>
<dbReference type="FunFam" id="3.40.50.1820:FF:000128">
    <property type="entry name" value="Carboxylic ester hydrolase"/>
    <property type="match status" value="1"/>
</dbReference>
<keyword evidence="4" id="KW-0732">Signal</keyword>
<feature type="domain" description="Carboxylesterase type B" evidence="5">
    <location>
        <begin position="27"/>
        <end position="554"/>
    </location>
</feature>
<dbReference type="InterPro" id="IPR019826">
    <property type="entry name" value="Carboxylesterase_B_AS"/>
</dbReference>
<dbReference type="PROSITE" id="PS00941">
    <property type="entry name" value="CARBOXYLESTERASE_B_2"/>
    <property type="match status" value="1"/>
</dbReference>
<evidence type="ECO:0000256" key="1">
    <source>
        <dbReference type="ARBA" id="ARBA00005964"/>
    </source>
</evidence>
<keyword evidence="3 4" id="KW-0378">Hydrolase</keyword>
<dbReference type="PANTHER" id="PTHR43918">
    <property type="entry name" value="ACETYLCHOLINESTERASE"/>
    <property type="match status" value="1"/>
</dbReference>
<dbReference type="InterPro" id="IPR019819">
    <property type="entry name" value="Carboxylesterase_B_CS"/>
</dbReference>
<dbReference type="EC" id="3.1.1.-" evidence="4"/>
<keyword evidence="2" id="KW-0719">Serine esterase</keyword>
<dbReference type="Pfam" id="PF00135">
    <property type="entry name" value="COesterase"/>
    <property type="match status" value="1"/>
</dbReference>
<evidence type="ECO:0000256" key="2">
    <source>
        <dbReference type="ARBA" id="ARBA00022487"/>
    </source>
</evidence>
<dbReference type="FunCoup" id="A0A7M7MX91">
    <property type="interactions" value="55"/>
</dbReference>
<sequence length="608" mass="67155">MASVSWFMVFFVSVFLSSVSAQSDDNPVITLAGGGMITGVTIPYSESQFLNLSKSVDAFLGVPFAQPPVGDLRFAYPKATNIQGNYNATYSRAECPQFTPVTDLPGIEIGREVNEDCLYLSIYTPSPKPTSLVPVFVWIHGGGYVIGGGSELIYQPLPMVVLSDIIVVNVNYRLGAFGYLTTGDDVARGNYGMLDQVMALQWVQDNIEAFGGDPRRVTIGGESAGGSSVSLLSLSPLTDGLFHQTIMQSGNALCPWSWATQERGTEVGRELAETFGCPTEDSSAMIACLRQVPERSLTEAQLYLSSVLSTPIVDGYFLLDHPMELINRRQFKIQPTLMGTNEDEGAGNALSLFPGSTRSETPPVMNISFFRSLIPSQTYNDATDIELAAIENEYVDWSVADDPTDGNQIDGFIRLNTDISFSCPTEYVARALEAAGAEIYRYEMTHDPSWSVYAGIPKWLGAAHAEDLQYVFTWGLNPAPVARIVGQSDEEKAMSVQFIRYWANFVISGSPNGPLDNGDYPEWPRYTMPGQEYKKLSLDMANGRAMRASQCSLWRNFLPGLRIQADPIDDIYEDWQDQYERWKTTDVPSWMTEFEDYKQSNSCPTAVP</sequence>
<evidence type="ECO:0000313" key="7">
    <source>
        <dbReference type="Proteomes" id="UP000007110"/>
    </source>
</evidence>
<dbReference type="PROSITE" id="PS00122">
    <property type="entry name" value="CARBOXYLESTERASE_B_1"/>
    <property type="match status" value="1"/>
</dbReference>
<dbReference type="InterPro" id="IPR029058">
    <property type="entry name" value="AB_hydrolase_fold"/>
</dbReference>